<organism evidence="9 10">
    <name type="scientific">Candidatus Scatomonas pullistercoris</name>
    <dbReference type="NCBI Taxonomy" id="2840920"/>
    <lineage>
        <taxon>Bacteria</taxon>
        <taxon>Bacillati</taxon>
        <taxon>Bacillota</taxon>
        <taxon>Clostridia</taxon>
        <taxon>Lachnospirales</taxon>
        <taxon>Lachnospiraceae</taxon>
        <taxon>Lachnospiraceae incertae sedis</taxon>
        <taxon>Candidatus Scatomonas</taxon>
    </lineage>
</organism>
<evidence type="ECO:0000313" key="10">
    <source>
        <dbReference type="Proteomes" id="UP000824169"/>
    </source>
</evidence>
<dbReference type="EMBL" id="DVOO01000016">
    <property type="protein sequence ID" value="HIV25305.1"/>
    <property type="molecule type" value="Genomic_DNA"/>
</dbReference>
<comment type="similarity">
    <text evidence="2 8">Belongs to the 4-toluene sulfonate uptake permease (TSUP) (TC 2.A.102) family.</text>
</comment>
<accession>A0A9D1P2H2</accession>
<feature type="transmembrane region" description="Helical" evidence="8">
    <location>
        <begin position="95"/>
        <end position="113"/>
    </location>
</feature>
<evidence type="ECO:0000256" key="4">
    <source>
        <dbReference type="ARBA" id="ARBA00022475"/>
    </source>
</evidence>
<dbReference type="AlphaFoldDB" id="A0A9D1P2H2"/>
<feature type="transmembrane region" description="Helical" evidence="8">
    <location>
        <begin position="7"/>
        <end position="30"/>
    </location>
</feature>
<evidence type="ECO:0000256" key="7">
    <source>
        <dbReference type="ARBA" id="ARBA00023136"/>
    </source>
</evidence>
<keyword evidence="4 8" id="KW-1003">Cell membrane</keyword>
<keyword evidence="7 8" id="KW-0472">Membrane</keyword>
<feature type="transmembrane region" description="Helical" evidence="8">
    <location>
        <begin position="71"/>
        <end position="89"/>
    </location>
</feature>
<evidence type="ECO:0000256" key="2">
    <source>
        <dbReference type="ARBA" id="ARBA00009142"/>
    </source>
</evidence>
<feature type="transmembrane region" description="Helical" evidence="8">
    <location>
        <begin position="42"/>
        <end position="59"/>
    </location>
</feature>
<feature type="transmembrane region" description="Helical" evidence="8">
    <location>
        <begin position="218"/>
        <end position="235"/>
    </location>
</feature>
<evidence type="ECO:0000313" key="9">
    <source>
        <dbReference type="EMBL" id="HIV25305.1"/>
    </source>
</evidence>
<dbReference type="InterPro" id="IPR002781">
    <property type="entry name" value="TM_pro_TauE-like"/>
</dbReference>
<keyword evidence="6 8" id="KW-1133">Transmembrane helix</keyword>
<dbReference type="GO" id="GO:0005886">
    <property type="term" value="C:plasma membrane"/>
    <property type="evidence" value="ECO:0007669"/>
    <property type="project" value="UniProtKB-SubCell"/>
</dbReference>
<protein>
    <recommendedName>
        <fullName evidence="8">Probable membrane transporter protein</fullName>
    </recommendedName>
</protein>
<evidence type="ECO:0000256" key="6">
    <source>
        <dbReference type="ARBA" id="ARBA00022989"/>
    </source>
</evidence>
<evidence type="ECO:0000256" key="8">
    <source>
        <dbReference type="RuleBase" id="RU363041"/>
    </source>
</evidence>
<gene>
    <name evidence="9" type="ORF">IAB71_05895</name>
</gene>
<feature type="transmembrane region" description="Helical" evidence="8">
    <location>
        <begin position="160"/>
        <end position="177"/>
    </location>
</feature>
<evidence type="ECO:0000256" key="3">
    <source>
        <dbReference type="ARBA" id="ARBA00022448"/>
    </source>
</evidence>
<keyword evidence="5 8" id="KW-0812">Transmembrane</keyword>
<comment type="subcellular location">
    <subcellularLocation>
        <location evidence="1 8">Cell membrane</location>
        <topology evidence="1 8">Multi-pass membrane protein</topology>
    </subcellularLocation>
</comment>
<dbReference type="Pfam" id="PF01925">
    <property type="entry name" value="TauE"/>
    <property type="match status" value="1"/>
</dbReference>
<dbReference type="PANTHER" id="PTHR30269">
    <property type="entry name" value="TRANSMEMBRANE PROTEIN YFCA"/>
    <property type="match status" value="1"/>
</dbReference>
<name>A0A9D1P2H2_9FIRM</name>
<dbReference type="PANTHER" id="PTHR30269:SF37">
    <property type="entry name" value="MEMBRANE TRANSPORTER PROTEIN"/>
    <property type="match status" value="1"/>
</dbReference>
<dbReference type="Proteomes" id="UP000824169">
    <property type="component" value="Unassembled WGS sequence"/>
</dbReference>
<proteinExistence type="inferred from homology"/>
<evidence type="ECO:0000256" key="1">
    <source>
        <dbReference type="ARBA" id="ARBA00004651"/>
    </source>
</evidence>
<evidence type="ECO:0000256" key="5">
    <source>
        <dbReference type="ARBA" id="ARBA00022692"/>
    </source>
</evidence>
<feature type="transmembrane region" description="Helical" evidence="8">
    <location>
        <begin position="189"/>
        <end position="206"/>
    </location>
</feature>
<keyword evidence="3" id="KW-0813">Transport</keyword>
<reference evidence="9" key="1">
    <citation type="submission" date="2020-10" db="EMBL/GenBank/DDBJ databases">
        <authorList>
            <person name="Gilroy R."/>
        </authorList>
    </citation>
    <scope>NUCLEOTIDE SEQUENCE</scope>
    <source>
        <strain evidence="9">CHK188-20938</strain>
    </source>
</reference>
<dbReference type="InterPro" id="IPR052017">
    <property type="entry name" value="TSUP"/>
</dbReference>
<reference evidence="9" key="2">
    <citation type="journal article" date="2021" name="PeerJ">
        <title>Extensive microbial diversity within the chicken gut microbiome revealed by metagenomics and culture.</title>
        <authorList>
            <person name="Gilroy R."/>
            <person name="Ravi A."/>
            <person name="Getino M."/>
            <person name="Pursley I."/>
            <person name="Horton D.L."/>
            <person name="Alikhan N.F."/>
            <person name="Baker D."/>
            <person name="Gharbi K."/>
            <person name="Hall N."/>
            <person name="Watson M."/>
            <person name="Adriaenssens E.M."/>
            <person name="Foster-Nyarko E."/>
            <person name="Jarju S."/>
            <person name="Secka A."/>
            <person name="Antonio M."/>
            <person name="Oren A."/>
            <person name="Chaudhuri R.R."/>
            <person name="La Ragione R."/>
            <person name="Hildebrand F."/>
            <person name="Pallen M.J."/>
        </authorList>
    </citation>
    <scope>NUCLEOTIDE SEQUENCE</scope>
    <source>
        <strain evidence="9">CHK188-20938</strain>
    </source>
</reference>
<comment type="caution">
    <text evidence="9">The sequence shown here is derived from an EMBL/GenBank/DDBJ whole genome shotgun (WGS) entry which is preliminary data.</text>
</comment>
<feature type="transmembrane region" description="Helical" evidence="8">
    <location>
        <begin position="120"/>
        <end position="140"/>
    </location>
</feature>
<sequence length="236" mass="25674">MLQNVLFLIIVLVTNIIQAITGFAGTLLAMPASIMLVGADDAKVMLNLVTLATCVILAVRNRKYIQWKILIRILVFMAIGMAVGVWLFDLIELDLLLNIYGAMILVIAIMNLAGKQIKHIALWAGVIVLLVSGIIHGMFLSGGGLLVVYATIVLKDKNEFRATISSVWVVLNTILLVQQFASGQITQHNGIFALIACVPALVGVLIGNKLHDRMSGQAFMRLTYVLLIVSGVLCFF</sequence>